<dbReference type="InterPro" id="IPR010982">
    <property type="entry name" value="Lambda_DNA-bd_dom_sf"/>
</dbReference>
<evidence type="ECO:0000256" key="2">
    <source>
        <dbReference type="ARBA" id="ARBA00023125"/>
    </source>
</evidence>
<proteinExistence type="predicted"/>
<organism evidence="5 6">
    <name type="scientific">Streptomyces mirabilis</name>
    <dbReference type="NCBI Taxonomy" id="68239"/>
    <lineage>
        <taxon>Bacteria</taxon>
        <taxon>Bacillati</taxon>
        <taxon>Actinomycetota</taxon>
        <taxon>Actinomycetes</taxon>
        <taxon>Kitasatosporales</taxon>
        <taxon>Streptomycetaceae</taxon>
        <taxon>Streptomyces</taxon>
    </lineage>
</organism>
<dbReference type="GO" id="GO:0000976">
    <property type="term" value="F:transcription cis-regulatory region binding"/>
    <property type="evidence" value="ECO:0007669"/>
    <property type="project" value="TreeGrafter"/>
</dbReference>
<dbReference type="SUPFAM" id="SSF53822">
    <property type="entry name" value="Periplasmic binding protein-like I"/>
    <property type="match status" value="1"/>
</dbReference>
<evidence type="ECO:0000313" key="5">
    <source>
        <dbReference type="EMBL" id="SFF75246.1"/>
    </source>
</evidence>
<evidence type="ECO:0000256" key="3">
    <source>
        <dbReference type="ARBA" id="ARBA00023163"/>
    </source>
</evidence>
<accession>A0A1I2LDV6</accession>
<keyword evidence="3" id="KW-0804">Transcription</keyword>
<feature type="domain" description="HTH lacI-type" evidence="4">
    <location>
        <begin position="18"/>
        <end position="72"/>
    </location>
</feature>
<dbReference type="SUPFAM" id="SSF47413">
    <property type="entry name" value="lambda repressor-like DNA-binding domains"/>
    <property type="match status" value="1"/>
</dbReference>
<dbReference type="PANTHER" id="PTHR30146">
    <property type="entry name" value="LACI-RELATED TRANSCRIPTIONAL REPRESSOR"/>
    <property type="match status" value="1"/>
</dbReference>
<protein>
    <submittedName>
        <fullName evidence="5">Transcriptional regulator, LacI family</fullName>
    </submittedName>
</protein>
<dbReference type="PROSITE" id="PS00356">
    <property type="entry name" value="HTH_LACI_1"/>
    <property type="match status" value="1"/>
</dbReference>
<gene>
    <name evidence="5" type="ORF">SAMN02787118_111302</name>
</gene>
<dbReference type="OrthoDB" id="252678at2"/>
<dbReference type="CDD" id="cd06267">
    <property type="entry name" value="PBP1_LacI_sugar_binding-like"/>
    <property type="match status" value="1"/>
</dbReference>
<keyword evidence="2" id="KW-0238">DNA-binding</keyword>
<dbReference type="Pfam" id="PF00356">
    <property type="entry name" value="LacI"/>
    <property type="match status" value="1"/>
</dbReference>
<dbReference type="GO" id="GO:0003700">
    <property type="term" value="F:DNA-binding transcription factor activity"/>
    <property type="evidence" value="ECO:0007669"/>
    <property type="project" value="TreeGrafter"/>
</dbReference>
<keyword evidence="1" id="KW-0805">Transcription regulation</keyword>
<sequence>MPPPGSAAVPSPRPGTPPTIADVARAAAVSKTTASDALRGHGRVSGPTREAVLEAARRLGYAPNRSARSLRTSVTDTVALYFPEFLTSAEYSMAFVFGVAERAADAGLNVTLLSSGHLPQHGTAPPQVDGLVLCDPAPEDPVVRHLMNTGLPVVTAERYAGDQQPTGVVRSDHEASMTELLDHLRDSGARRPALIASEATSDWSLTLQRTHARWCADHDVPLVLRKAPIGATPEALRGIARDLLAQEPGTDAVVCAPDGAAAAVLPELRAAGRTVGEDLLLASCVDCSAMRTAEPPITAIDLRPRSMGAECARLLCEILSGRTPPGTVRTVPVALNVRASTRA</sequence>
<name>A0A1I2LDV6_9ACTN</name>
<dbReference type="PANTHER" id="PTHR30146:SF153">
    <property type="entry name" value="LACTOSE OPERON REPRESSOR"/>
    <property type="match status" value="1"/>
</dbReference>
<dbReference type="Pfam" id="PF13377">
    <property type="entry name" value="Peripla_BP_3"/>
    <property type="match status" value="1"/>
</dbReference>
<dbReference type="RefSeq" id="WP_075030204.1">
    <property type="nucleotide sequence ID" value="NZ_FONR01000011.1"/>
</dbReference>
<dbReference type="Gene3D" id="3.40.50.2300">
    <property type="match status" value="2"/>
</dbReference>
<dbReference type="AlphaFoldDB" id="A0A1I2LDV6"/>
<dbReference type="InterPro" id="IPR000843">
    <property type="entry name" value="HTH_LacI"/>
</dbReference>
<dbReference type="EMBL" id="FONR01000011">
    <property type="protein sequence ID" value="SFF75246.1"/>
    <property type="molecule type" value="Genomic_DNA"/>
</dbReference>
<dbReference type="InterPro" id="IPR028082">
    <property type="entry name" value="Peripla_BP_I"/>
</dbReference>
<evidence type="ECO:0000256" key="1">
    <source>
        <dbReference type="ARBA" id="ARBA00023015"/>
    </source>
</evidence>
<dbReference type="CDD" id="cd01392">
    <property type="entry name" value="HTH_LacI"/>
    <property type="match status" value="1"/>
</dbReference>
<dbReference type="PROSITE" id="PS50932">
    <property type="entry name" value="HTH_LACI_2"/>
    <property type="match status" value="1"/>
</dbReference>
<dbReference type="Gene3D" id="1.10.260.40">
    <property type="entry name" value="lambda repressor-like DNA-binding domains"/>
    <property type="match status" value="1"/>
</dbReference>
<reference evidence="5 6" key="1">
    <citation type="submission" date="2016-10" db="EMBL/GenBank/DDBJ databases">
        <authorList>
            <person name="de Groot N.N."/>
        </authorList>
    </citation>
    <scope>NUCLEOTIDE SEQUENCE [LARGE SCALE GENOMIC DNA]</scope>
    <source>
        <strain evidence="5 6">OK461</strain>
    </source>
</reference>
<dbReference type="Proteomes" id="UP000181942">
    <property type="component" value="Unassembled WGS sequence"/>
</dbReference>
<evidence type="ECO:0000313" key="6">
    <source>
        <dbReference type="Proteomes" id="UP000181942"/>
    </source>
</evidence>
<dbReference type="SMART" id="SM00354">
    <property type="entry name" value="HTH_LACI"/>
    <property type="match status" value="1"/>
</dbReference>
<evidence type="ECO:0000259" key="4">
    <source>
        <dbReference type="PROSITE" id="PS50932"/>
    </source>
</evidence>
<dbReference type="InterPro" id="IPR046335">
    <property type="entry name" value="LacI/GalR-like_sensor"/>
</dbReference>